<dbReference type="RefSeq" id="WP_163763907.1">
    <property type="nucleotide sequence ID" value="NZ_JAAGYR010000003.1"/>
</dbReference>
<keyword evidence="6" id="KW-0547">Nucleotide-binding</keyword>
<keyword evidence="13" id="KW-1185">Reference proteome</keyword>
<dbReference type="InterPro" id="IPR013785">
    <property type="entry name" value="Aldolase_TIM"/>
</dbReference>
<dbReference type="Pfam" id="PF03060">
    <property type="entry name" value="NMO"/>
    <property type="match status" value="1"/>
</dbReference>
<evidence type="ECO:0000256" key="9">
    <source>
        <dbReference type="ARBA" id="ARBA00031155"/>
    </source>
</evidence>
<evidence type="ECO:0000256" key="7">
    <source>
        <dbReference type="ARBA" id="ARBA00023002"/>
    </source>
</evidence>
<dbReference type="PANTHER" id="PTHR42747:SF3">
    <property type="entry name" value="NITRONATE MONOOXYGENASE-RELATED"/>
    <property type="match status" value="1"/>
</dbReference>
<keyword evidence="5" id="KW-0288">FMN</keyword>
<dbReference type="EMBL" id="JAAGYR010000003">
    <property type="protein sequence ID" value="NEN75183.1"/>
    <property type="molecule type" value="Genomic_DNA"/>
</dbReference>
<dbReference type="GO" id="GO:0009636">
    <property type="term" value="P:response to toxic substance"/>
    <property type="evidence" value="ECO:0007669"/>
    <property type="project" value="UniProtKB-KW"/>
</dbReference>
<comment type="catalytic activity">
    <reaction evidence="10">
        <text>3 propionate 3-nitronate + 3 O2 + H2O = 3 3-oxopropanoate + 2 nitrate + nitrite + H2O2 + 3 H(+)</text>
        <dbReference type="Rhea" id="RHEA:57332"/>
        <dbReference type="ChEBI" id="CHEBI:15377"/>
        <dbReference type="ChEBI" id="CHEBI:15378"/>
        <dbReference type="ChEBI" id="CHEBI:15379"/>
        <dbReference type="ChEBI" id="CHEBI:16240"/>
        <dbReference type="ChEBI" id="CHEBI:16301"/>
        <dbReference type="ChEBI" id="CHEBI:17632"/>
        <dbReference type="ChEBI" id="CHEBI:33190"/>
        <dbReference type="ChEBI" id="CHEBI:136067"/>
    </reaction>
</comment>
<keyword evidence="8 12" id="KW-0503">Monooxygenase</keyword>
<organism evidence="12 13">
    <name type="scientific">Pelistega ratti</name>
    <dbReference type="NCBI Taxonomy" id="2652177"/>
    <lineage>
        <taxon>Bacteria</taxon>
        <taxon>Pseudomonadati</taxon>
        <taxon>Pseudomonadota</taxon>
        <taxon>Betaproteobacteria</taxon>
        <taxon>Burkholderiales</taxon>
        <taxon>Alcaligenaceae</taxon>
        <taxon>Pelistega</taxon>
    </lineage>
</organism>
<keyword evidence="4" id="KW-0285">Flavoprotein</keyword>
<sequence>MQIIQAPMAGAQDKRLTIAVCQAGGIGSLPAALLSTEKLSEQIKQIQQAVGDALFNVNFFAHHPPQVSILQEQEWFNLLKPYLEQYHISIDDIPKSGGRNPFDEEALAVIQALKPPIVSFHFGLPNDDLLQAVKATGAKIWSSATTVKEARYLASKGVDAIIAQGLEAGGHRGVFLSPLAEQMGTFALLPNIIKAVKCPVIAAGGISDRQTVRVAEQLGASAVQVGTAFLLAEEANITVHHRDALQSEAAEHTVITNLFTGGYARGICTQFMQENGLVNDKVLPFPLAGNAIKILKEKAEKEGKFDFSSLWAGQNARLAKVGTAADIMKRLQGEK</sequence>
<comment type="similarity">
    <text evidence="2">Belongs to the nitronate monooxygenase family. NMO class I subfamily.</text>
</comment>
<gene>
    <name evidence="12" type="ORF">F9B74_02425</name>
</gene>
<evidence type="ECO:0000256" key="1">
    <source>
        <dbReference type="ARBA" id="ARBA00001917"/>
    </source>
</evidence>
<evidence type="ECO:0000256" key="10">
    <source>
        <dbReference type="ARBA" id="ARBA00049401"/>
    </source>
</evidence>
<evidence type="ECO:0000256" key="5">
    <source>
        <dbReference type="ARBA" id="ARBA00022643"/>
    </source>
</evidence>
<evidence type="ECO:0000313" key="12">
    <source>
        <dbReference type="EMBL" id="NEN75183.1"/>
    </source>
</evidence>
<comment type="cofactor">
    <cofactor evidence="1">
        <name>FMN</name>
        <dbReference type="ChEBI" id="CHEBI:58210"/>
    </cofactor>
</comment>
<name>A0A6L9Y4C1_9BURK</name>
<evidence type="ECO:0000256" key="2">
    <source>
        <dbReference type="ARBA" id="ARBA00009881"/>
    </source>
</evidence>
<dbReference type="SUPFAM" id="SSF51412">
    <property type="entry name" value="Inosine monophosphate dehydrogenase (IMPDH)"/>
    <property type="match status" value="1"/>
</dbReference>
<dbReference type="GO" id="GO:0000166">
    <property type="term" value="F:nucleotide binding"/>
    <property type="evidence" value="ECO:0007669"/>
    <property type="project" value="UniProtKB-KW"/>
</dbReference>
<evidence type="ECO:0000256" key="11">
    <source>
        <dbReference type="ARBA" id="ARBA00067136"/>
    </source>
</evidence>
<dbReference type="GO" id="GO:0018580">
    <property type="term" value="F:nitronate monooxygenase activity"/>
    <property type="evidence" value="ECO:0007669"/>
    <property type="project" value="InterPro"/>
</dbReference>
<accession>A0A6L9Y4C1</accession>
<dbReference type="CDD" id="cd04730">
    <property type="entry name" value="NPD_like"/>
    <property type="match status" value="1"/>
</dbReference>
<dbReference type="InterPro" id="IPR004136">
    <property type="entry name" value="NMO"/>
</dbReference>
<keyword evidence="3" id="KW-0216">Detoxification</keyword>
<comment type="caution">
    <text evidence="12">The sequence shown here is derived from an EMBL/GenBank/DDBJ whole genome shotgun (WGS) entry which is preliminary data.</text>
</comment>
<dbReference type="PANTHER" id="PTHR42747">
    <property type="entry name" value="NITRONATE MONOOXYGENASE-RELATED"/>
    <property type="match status" value="1"/>
</dbReference>
<protein>
    <recommendedName>
        <fullName evidence="11">Nitronate monooxygenase</fullName>
    </recommendedName>
    <alternativeName>
        <fullName evidence="9">Propionate 3-nitronate monooxygenase</fullName>
    </alternativeName>
</protein>
<evidence type="ECO:0000256" key="3">
    <source>
        <dbReference type="ARBA" id="ARBA00022575"/>
    </source>
</evidence>
<keyword evidence="7" id="KW-0560">Oxidoreductase</keyword>
<dbReference type="Proteomes" id="UP000477651">
    <property type="component" value="Unassembled WGS sequence"/>
</dbReference>
<reference evidence="12 13" key="1">
    <citation type="submission" date="2020-02" db="EMBL/GenBank/DDBJ databases">
        <title>Pelistega sp. NLN82 were isolated from wild rodents of the Hainan Island.</title>
        <authorList>
            <person name="Niu N."/>
            <person name="Zhou J."/>
        </authorList>
    </citation>
    <scope>NUCLEOTIDE SEQUENCE [LARGE SCALE GENOMIC DNA]</scope>
    <source>
        <strain evidence="12 13">NLN82</strain>
    </source>
</reference>
<dbReference type="FunFam" id="3.20.20.70:FF:000154">
    <property type="entry name" value="Probable nitronate monooxygenase"/>
    <property type="match status" value="1"/>
</dbReference>
<evidence type="ECO:0000313" key="13">
    <source>
        <dbReference type="Proteomes" id="UP000477651"/>
    </source>
</evidence>
<proteinExistence type="inferred from homology"/>
<dbReference type="Gene3D" id="3.20.20.70">
    <property type="entry name" value="Aldolase class I"/>
    <property type="match status" value="1"/>
</dbReference>
<evidence type="ECO:0000256" key="8">
    <source>
        <dbReference type="ARBA" id="ARBA00023033"/>
    </source>
</evidence>
<evidence type="ECO:0000256" key="4">
    <source>
        <dbReference type="ARBA" id="ARBA00022630"/>
    </source>
</evidence>
<evidence type="ECO:0000256" key="6">
    <source>
        <dbReference type="ARBA" id="ARBA00022741"/>
    </source>
</evidence>
<dbReference type="AlphaFoldDB" id="A0A6L9Y4C1"/>